<accession>A0A0C2FCR1</accession>
<dbReference type="AlphaFoldDB" id="A0A0C2FCR1"/>
<keyword evidence="2" id="KW-1185">Reference proteome</keyword>
<proteinExistence type="predicted"/>
<organism evidence="1 2">
    <name type="scientific">Ancylostoma duodenale</name>
    <dbReference type="NCBI Taxonomy" id="51022"/>
    <lineage>
        <taxon>Eukaryota</taxon>
        <taxon>Metazoa</taxon>
        <taxon>Ecdysozoa</taxon>
        <taxon>Nematoda</taxon>
        <taxon>Chromadorea</taxon>
        <taxon>Rhabditida</taxon>
        <taxon>Rhabditina</taxon>
        <taxon>Rhabditomorpha</taxon>
        <taxon>Strongyloidea</taxon>
        <taxon>Ancylostomatidae</taxon>
        <taxon>Ancylostomatinae</taxon>
        <taxon>Ancylostoma</taxon>
    </lineage>
</organism>
<dbReference type="EMBL" id="KN777307">
    <property type="protein sequence ID" value="KIH44499.1"/>
    <property type="molecule type" value="Genomic_DNA"/>
</dbReference>
<evidence type="ECO:0000313" key="2">
    <source>
        <dbReference type="Proteomes" id="UP000054047"/>
    </source>
</evidence>
<name>A0A0C2FCR1_9BILA</name>
<gene>
    <name evidence="1" type="ORF">ANCDUO_25475</name>
</gene>
<protein>
    <submittedName>
        <fullName evidence="1">Uncharacterized protein</fullName>
    </submittedName>
</protein>
<evidence type="ECO:0000313" key="1">
    <source>
        <dbReference type="EMBL" id="KIH44499.1"/>
    </source>
</evidence>
<dbReference type="OrthoDB" id="5870639at2759"/>
<dbReference type="Proteomes" id="UP000054047">
    <property type="component" value="Unassembled WGS sequence"/>
</dbReference>
<sequence length="98" mass="11248">MTQRLQTLQDWSNKHVFTSSMDYWNQDPPDVESYDMRRQRTVQRQPNYAPRGIPIVVCTCAHRVLPQSNQLTLTMQVVDAEKGHAPALLSALSPLKQI</sequence>
<reference evidence="1 2" key="1">
    <citation type="submission" date="2013-12" db="EMBL/GenBank/DDBJ databases">
        <title>Draft genome of the parsitic nematode Ancylostoma duodenale.</title>
        <authorList>
            <person name="Mitreva M."/>
        </authorList>
    </citation>
    <scope>NUCLEOTIDE SEQUENCE [LARGE SCALE GENOMIC DNA]</scope>
    <source>
        <strain evidence="1 2">Zhejiang</strain>
    </source>
</reference>